<reference evidence="2" key="1">
    <citation type="submission" date="2022-07" db="EMBL/GenBank/DDBJ databases">
        <authorList>
            <person name="Li W.-J."/>
            <person name="Deng Q.-Q."/>
        </authorList>
    </citation>
    <scope>NUCLEOTIDE SEQUENCE</scope>
    <source>
        <strain evidence="2">SYSU M60031</strain>
    </source>
</reference>
<proteinExistence type="predicted"/>
<comment type="caution">
    <text evidence="2">The sequence shown here is derived from an EMBL/GenBank/DDBJ whole genome shotgun (WGS) entry which is preliminary data.</text>
</comment>
<dbReference type="Pfam" id="PF07728">
    <property type="entry name" value="AAA_5"/>
    <property type="match status" value="1"/>
</dbReference>
<dbReference type="Gene3D" id="3.40.50.300">
    <property type="entry name" value="P-loop containing nucleotide triphosphate hydrolases"/>
    <property type="match status" value="1"/>
</dbReference>
<dbReference type="RefSeq" id="WP_254759805.1">
    <property type="nucleotide sequence ID" value="NZ_JANCLT010000008.1"/>
</dbReference>
<evidence type="ECO:0000259" key="1">
    <source>
        <dbReference type="Pfam" id="PF07728"/>
    </source>
</evidence>
<dbReference type="GO" id="GO:0005524">
    <property type="term" value="F:ATP binding"/>
    <property type="evidence" value="ECO:0007669"/>
    <property type="project" value="InterPro"/>
</dbReference>
<keyword evidence="3" id="KW-1185">Reference proteome</keyword>
<dbReference type="AlphaFoldDB" id="A0AA41XBF7"/>
<sequence length="650" mass="74575">MIKQWEYCLLGLLATNTDVEQELGKPRSVFVNKQNTVQFLVKRISEGSESLPKHNLFTCYATDLERFGFHDDMMEPDYIREERLRLFLENYLLVFTPLRKATPSSDVYLAKDIELLRKADTFQWDAPYVPVPVYSKEKHKCTFQEFCDKLLNRKYVGKIERISTDSSDTPRYILWKESETELYVIGPFASHSYAHGGFCFHAAAPLKVHTLAEAWLDDMYEVYQSIQFMNIHQFDTLDQLMQDPEARELEQAPQVVTELEAAASLVVLPDPPAPALDAAYTQNEENEFLSRFIRVTRECGLLYAERDLVNFHNAMKTSNLVILQGMSGIGKTQLIQAYAKALGLEAHKQLLVIPVRPSWTDDADILGYVDSLNMIYRPSETGLVDVLIEAAKAENQESKLYIIAFDEMNLARVEHYFSQFLSVLETDGQERLLRLYNEGLTSKLYNASQYPASVTIGDNVMFVGTVNLDESTYHFSDKVLDRANVITLEVLRYSLLAQVEEAADCLPVQPVHYKKYRSFYSQDGKLQLSQQELDLLWELHEAMHEADARTGIGPRIVRQIDSYMKNLPDTPYITRGEALDLQLTQRILSKLRGPEDIWKPVVGVYEESGHVGASRLLQILQAYSTLSSFEKTIRVLKQKARELKYNGYMY</sequence>
<dbReference type="GO" id="GO:0016887">
    <property type="term" value="F:ATP hydrolysis activity"/>
    <property type="evidence" value="ECO:0007669"/>
    <property type="project" value="InterPro"/>
</dbReference>
<evidence type="ECO:0000313" key="3">
    <source>
        <dbReference type="Proteomes" id="UP001156102"/>
    </source>
</evidence>
<dbReference type="SUPFAM" id="SSF52540">
    <property type="entry name" value="P-loop containing nucleoside triphosphate hydrolases"/>
    <property type="match status" value="1"/>
</dbReference>
<feature type="domain" description="ATPase dynein-related AAA" evidence="1">
    <location>
        <begin position="321"/>
        <end position="470"/>
    </location>
</feature>
<gene>
    <name evidence="2" type="ORF">NK662_15265</name>
</gene>
<dbReference type="InterPro" id="IPR027417">
    <property type="entry name" value="P-loop_NTPase"/>
</dbReference>
<dbReference type="Proteomes" id="UP001156102">
    <property type="component" value="Unassembled WGS sequence"/>
</dbReference>
<dbReference type="InterPro" id="IPR011704">
    <property type="entry name" value="ATPase_dyneun-rel_AAA"/>
</dbReference>
<evidence type="ECO:0000313" key="2">
    <source>
        <dbReference type="EMBL" id="MCP8969885.1"/>
    </source>
</evidence>
<organism evidence="2 3">
    <name type="scientific">Ectobacillus ponti</name>
    <dbReference type="NCBI Taxonomy" id="2961894"/>
    <lineage>
        <taxon>Bacteria</taxon>
        <taxon>Bacillati</taxon>
        <taxon>Bacillota</taxon>
        <taxon>Bacilli</taxon>
        <taxon>Bacillales</taxon>
        <taxon>Bacillaceae</taxon>
        <taxon>Ectobacillus</taxon>
    </lineage>
</organism>
<accession>A0AA41XBF7</accession>
<name>A0AA41XBF7_9BACI</name>
<dbReference type="EMBL" id="JANCLT010000008">
    <property type="protein sequence ID" value="MCP8969885.1"/>
    <property type="molecule type" value="Genomic_DNA"/>
</dbReference>
<protein>
    <submittedName>
        <fullName evidence="2">AAA family ATPase</fullName>
    </submittedName>
</protein>